<evidence type="ECO:0000313" key="3">
    <source>
        <dbReference type="EMBL" id="AIF67955.1"/>
    </source>
</evidence>
<dbReference type="AlphaFoldDB" id="A0A075LMG6"/>
<dbReference type="InterPro" id="IPR037523">
    <property type="entry name" value="VOC_core"/>
</dbReference>
<dbReference type="InterPro" id="IPR029068">
    <property type="entry name" value="Glyas_Bleomycin-R_OHBP_Dase"/>
</dbReference>
<dbReference type="InterPro" id="IPR051332">
    <property type="entry name" value="Fosfomycin_Res_Enzymes"/>
</dbReference>
<dbReference type="InterPro" id="IPR004360">
    <property type="entry name" value="Glyas_Fos-R_dOase_dom"/>
</dbReference>
<accession>A0A075LMG6</accession>
<dbReference type="PANTHER" id="PTHR36113:SF6">
    <property type="entry name" value="FOSFOMYCIN RESISTANCE PROTEIN FOSX"/>
    <property type="match status" value="1"/>
</dbReference>
<feature type="domain" description="VOC" evidence="2">
    <location>
        <begin position="11"/>
        <end position="134"/>
    </location>
</feature>
<dbReference type="SUPFAM" id="SSF54593">
    <property type="entry name" value="Glyoxalase/Bleomycin resistance protein/Dihydroxybiphenyl dioxygenase"/>
    <property type="match status" value="1"/>
</dbReference>
<dbReference type="NCBIfam" id="NF008551">
    <property type="entry name" value="PRK11478.1"/>
    <property type="match status" value="1"/>
</dbReference>
<keyword evidence="1" id="KW-0479">Metal-binding</keyword>
<name>A0A075LMG6_9BACI</name>
<dbReference type="Gene3D" id="3.10.180.10">
    <property type="entry name" value="2,3-Dihydroxybiphenyl 1,2-Dioxygenase, domain 1"/>
    <property type="match status" value="1"/>
</dbReference>
<dbReference type="GO" id="GO:0046872">
    <property type="term" value="F:metal ion binding"/>
    <property type="evidence" value="ECO:0007669"/>
    <property type="project" value="UniProtKB-KW"/>
</dbReference>
<evidence type="ECO:0000259" key="2">
    <source>
        <dbReference type="PROSITE" id="PS51819"/>
    </source>
</evidence>
<protein>
    <recommendedName>
        <fullName evidence="2">VOC domain-containing protein</fullName>
    </recommendedName>
</protein>
<dbReference type="CDD" id="cd08352">
    <property type="entry name" value="VOC_Bs_YwkD_like"/>
    <property type="match status" value="1"/>
</dbReference>
<dbReference type="PROSITE" id="PS51819">
    <property type="entry name" value="VOC"/>
    <property type="match status" value="1"/>
</dbReference>
<dbReference type="InterPro" id="IPR037478">
    <property type="entry name" value="YwkD-like_dom"/>
</dbReference>
<gene>
    <name evidence="3" type="ORF">GZ22_15830</name>
</gene>
<reference evidence="3 4" key="1">
    <citation type="submission" date="2014-07" db="EMBL/GenBank/DDBJ databases">
        <title>Complete genome sequence of a moderately halophilic bacterium Terribacillus aidingensis MP602, isolated from Cryptomeria fortunei in Tianmu mountain in China.</title>
        <authorList>
            <person name="Wang Y."/>
            <person name="Lu P."/>
            <person name="Zhang L."/>
        </authorList>
    </citation>
    <scope>NUCLEOTIDE SEQUENCE [LARGE SCALE GENOMIC DNA]</scope>
    <source>
        <strain evidence="3 4">MP602</strain>
    </source>
</reference>
<dbReference type="KEGG" id="tap:GZ22_15830"/>
<dbReference type="PANTHER" id="PTHR36113">
    <property type="entry name" value="LYASE, PUTATIVE-RELATED-RELATED"/>
    <property type="match status" value="1"/>
</dbReference>
<dbReference type="HOGENOM" id="CLU_046006_2_4_9"/>
<evidence type="ECO:0000313" key="4">
    <source>
        <dbReference type="Proteomes" id="UP000027980"/>
    </source>
</evidence>
<evidence type="ECO:0000256" key="1">
    <source>
        <dbReference type="ARBA" id="ARBA00022723"/>
    </source>
</evidence>
<dbReference type="EMBL" id="CP008876">
    <property type="protein sequence ID" value="AIF67955.1"/>
    <property type="molecule type" value="Genomic_DNA"/>
</dbReference>
<dbReference type="OrthoDB" id="9795618at2"/>
<organism evidence="3 4">
    <name type="scientific">Terribacillus saccharophilus</name>
    <dbReference type="NCBI Taxonomy" id="361277"/>
    <lineage>
        <taxon>Bacteria</taxon>
        <taxon>Bacillati</taxon>
        <taxon>Bacillota</taxon>
        <taxon>Bacilli</taxon>
        <taxon>Bacillales</taxon>
        <taxon>Bacillaceae</taxon>
        <taxon>Terribacillus</taxon>
    </lineage>
</organism>
<sequence length="139" mass="15929">MREGGSTVLQAVHHIAIICSDYTESKRFYTEILGLQIIREVYREERDSYKLDLALGDTYVIELFSFPNPPARPSYPEAAGLRHLAFTVDNVEKEVARLQEMGVKTEPVRIDPFTEKAFTFFQDPDGLPIELYEEEAAKK</sequence>
<dbReference type="Pfam" id="PF00903">
    <property type="entry name" value="Glyoxalase"/>
    <property type="match status" value="1"/>
</dbReference>
<dbReference type="Proteomes" id="UP000027980">
    <property type="component" value="Chromosome"/>
</dbReference>
<proteinExistence type="predicted"/>